<feature type="domain" description="DUF11" evidence="2">
    <location>
        <begin position="481"/>
        <end position="584"/>
    </location>
</feature>
<dbReference type="EMBL" id="BMOE01000014">
    <property type="protein sequence ID" value="GGJ85521.1"/>
    <property type="molecule type" value="Genomic_DNA"/>
</dbReference>
<keyword evidence="1" id="KW-0732">Signal</keyword>
<dbReference type="InterPro" id="IPR001434">
    <property type="entry name" value="OmcB-like_DUF11"/>
</dbReference>
<dbReference type="AlphaFoldDB" id="A0A917PMY4"/>
<sequence>MRHHPLTHLLALIVTLLGLAGAAGTPAGTVIENQATFQGVSDDGSGAPFTARSATVQTVVSQVCSLSVLPNGTLSAPGQSVNLLPAETATLHYTLSNTGNAVNTFTLSTTTDRSSAFTPGDLSVHLDANGNGLIDTDEPAVTSIDLPADGSAALLVRASTQNGSRGQAFLNLAAVCAAALGGATDSDNVARLDVADPPALALSKSFDAARVMPGGVVGVTLGLSNTGSGTSREVIVTDLLNTPDMQGFTYVPGSASTATGRVEFTSDGSTWMSGEPNSVIGLRWRLDSLASGASGSLTFRLTAPPTEVGTRRNVAQLSSPGTPDTQTGATVDVRYAPLIAVGPIGNAQALPGGELSSDDLQTKDMIFANQTTCFRHTEQNLGDRDDTLSVRAEVTTGTAEPQLLELDGSPMRQNLTLAPGATHDFQVCLTPQVGGIQSIRAQDVNGTPWEELRLTVSGTRGAPENATLDRVGDIVIGQPGLTKTVSPTGTVKQGETLTYTLTVLNPLPVDIHNVVLSDPLDSHLEYLSSDNGTYAGGTVTWTIGTIPAGQTVTRTVTARVATGTPDDTVISNAFTLTSTEFVQPVPSAPVTTPVFSGSLVFSKTSTPAEVSIGDIVTYTFLVRNPSTVATMRRVEITDSMPVGLEYIPGSSRFNGAPINDPTITGTDHVWVLPELGPGAQHEVIFEARVLPSATGDRIQNTAIARAISANGSEIPEQSASATNRITPLLFAPVGDIVGYVFQDVQRNGRYDQGVDVPVQNARVILANGRIALTDATGRYHFGSVREGFAALRLDPSSVAQQPLTVPQDGGRPGSRGVYVRNLTSVDFALQPNAGNVDVIRDTTLSMGTAQAPGVLQVRKQVFTTAEDNVYRVQVTVTAAQALAGFTLQDPLPQGATLLDGSNTLTLDPLPAAERTFTYRFRFTGAPGSAVTDPVAGWRY</sequence>
<dbReference type="Gene3D" id="2.60.40.740">
    <property type="match status" value="2"/>
</dbReference>
<dbReference type="InterPro" id="IPR051172">
    <property type="entry name" value="Chlamydia_OmcB"/>
</dbReference>
<protein>
    <recommendedName>
        <fullName evidence="2">DUF11 domain-containing protein</fullName>
    </recommendedName>
</protein>
<dbReference type="NCBIfam" id="TIGR01451">
    <property type="entry name" value="B_ant_repeat"/>
    <property type="match status" value="2"/>
</dbReference>
<accession>A0A917PMY4</accession>
<reference evidence="3" key="1">
    <citation type="journal article" date="2014" name="Int. J. Syst. Evol. Microbiol.">
        <title>Complete genome sequence of Corynebacterium casei LMG S-19264T (=DSM 44701T), isolated from a smear-ripened cheese.</title>
        <authorList>
            <consortium name="US DOE Joint Genome Institute (JGI-PGF)"/>
            <person name="Walter F."/>
            <person name="Albersmeier A."/>
            <person name="Kalinowski J."/>
            <person name="Ruckert C."/>
        </authorList>
    </citation>
    <scope>NUCLEOTIDE SEQUENCE</scope>
    <source>
        <strain evidence="3">JCM 14371</strain>
    </source>
</reference>
<dbReference type="InterPro" id="IPR047589">
    <property type="entry name" value="DUF11_rpt"/>
</dbReference>
<feature type="signal peptide" evidence="1">
    <location>
        <begin position="1"/>
        <end position="22"/>
    </location>
</feature>
<dbReference type="RefSeq" id="WP_188964284.1">
    <property type="nucleotide sequence ID" value="NZ_BMOE01000014.1"/>
</dbReference>
<organism evidence="3 4">
    <name type="scientific">Deinococcus aquiradiocola</name>
    <dbReference type="NCBI Taxonomy" id="393059"/>
    <lineage>
        <taxon>Bacteria</taxon>
        <taxon>Thermotogati</taxon>
        <taxon>Deinococcota</taxon>
        <taxon>Deinococci</taxon>
        <taxon>Deinococcales</taxon>
        <taxon>Deinococcaceae</taxon>
        <taxon>Deinococcus</taxon>
    </lineage>
</organism>
<feature type="chain" id="PRO_5037518022" description="DUF11 domain-containing protein" evidence="1">
    <location>
        <begin position="23"/>
        <end position="939"/>
    </location>
</feature>
<dbReference type="Pfam" id="PF01345">
    <property type="entry name" value="DUF11"/>
    <property type="match status" value="3"/>
</dbReference>
<feature type="domain" description="DUF11" evidence="2">
    <location>
        <begin position="200"/>
        <end position="327"/>
    </location>
</feature>
<dbReference type="PANTHER" id="PTHR34819">
    <property type="entry name" value="LARGE CYSTEINE-RICH PERIPLASMIC PROTEIN OMCB"/>
    <property type="match status" value="1"/>
</dbReference>
<evidence type="ECO:0000313" key="3">
    <source>
        <dbReference type="EMBL" id="GGJ85521.1"/>
    </source>
</evidence>
<reference evidence="3" key="2">
    <citation type="submission" date="2020-09" db="EMBL/GenBank/DDBJ databases">
        <authorList>
            <person name="Sun Q."/>
            <person name="Ohkuma M."/>
        </authorList>
    </citation>
    <scope>NUCLEOTIDE SEQUENCE</scope>
    <source>
        <strain evidence="3">JCM 14371</strain>
    </source>
</reference>
<dbReference type="PANTHER" id="PTHR34819:SF3">
    <property type="entry name" value="CELL SURFACE PROTEIN"/>
    <property type="match status" value="1"/>
</dbReference>
<name>A0A917PMY4_9DEIO</name>
<gene>
    <name evidence="3" type="ORF">GCM10008939_31710</name>
</gene>
<proteinExistence type="predicted"/>
<feature type="domain" description="DUF11" evidence="2">
    <location>
        <begin position="601"/>
        <end position="710"/>
    </location>
</feature>
<comment type="caution">
    <text evidence="3">The sequence shown here is derived from an EMBL/GenBank/DDBJ whole genome shotgun (WGS) entry which is preliminary data.</text>
</comment>
<dbReference type="Proteomes" id="UP000635726">
    <property type="component" value="Unassembled WGS sequence"/>
</dbReference>
<evidence type="ECO:0000259" key="2">
    <source>
        <dbReference type="Pfam" id="PF01345"/>
    </source>
</evidence>
<evidence type="ECO:0000313" key="4">
    <source>
        <dbReference type="Proteomes" id="UP000635726"/>
    </source>
</evidence>
<keyword evidence="4" id="KW-1185">Reference proteome</keyword>
<evidence type="ECO:0000256" key="1">
    <source>
        <dbReference type="SAM" id="SignalP"/>
    </source>
</evidence>